<keyword evidence="2" id="KW-1185">Reference proteome</keyword>
<dbReference type="EMBL" id="CAJVPM010016312">
    <property type="protein sequence ID" value="CAG8613389.1"/>
    <property type="molecule type" value="Genomic_DNA"/>
</dbReference>
<dbReference type="Proteomes" id="UP000789860">
    <property type="component" value="Unassembled WGS sequence"/>
</dbReference>
<evidence type="ECO:0000313" key="1">
    <source>
        <dbReference type="EMBL" id="CAG8613389.1"/>
    </source>
</evidence>
<gene>
    <name evidence="1" type="ORF">SCALOS_LOCUS7377</name>
</gene>
<proteinExistence type="predicted"/>
<reference evidence="1" key="1">
    <citation type="submission" date="2021-06" db="EMBL/GenBank/DDBJ databases">
        <authorList>
            <person name="Kallberg Y."/>
            <person name="Tangrot J."/>
            <person name="Rosling A."/>
        </authorList>
    </citation>
    <scope>NUCLEOTIDE SEQUENCE</scope>
    <source>
        <strain evidence="1">AU212A</strain>
    </source>
</reference>
<feature type="non-terminal residue" evidence="1">
    <location>
        <position position="1"/>
    </location>
</feature>
<protein>
    <submittedName>
        <fullName evidence="1">10101_t:CDS:1</fullName>
    </submittedName>
</protein>
<organism evidence="1 2">
    <name type="scientific">Scutellospora calospora</name>
    <dbReference type="NCBI Taxonomy" id="85575"/>
    <lineage>
        <taxon>Eukaryota</taxon>
        <taxon>Fungi</taxon>
        <taxon>Fungi incertae sedis</taxon>
        <taxon>Mucoromycota</taxon>
        <taxon>Glomeromycotina</taxon>
        <taxon>Glomeromycetes</taxon>
        <taxon>Diversisporales</taxon>
        <taxon>Gigasporaceae</taxon>
        <taxon>Scutellospora</taxon>
    </lineage>
</organism>
<evidence type="ECO:0000313" key="2">
    <source>
        <dbReference type="Proteomes" id="UP000789860"/>
    </source>
</evidence>
<comment type="caution">
    <text evidence="1">The sequence shown here is derived from an EMBL/GenBank/DDBJ whole genome shotgun (WGS) entry which is preliminary data.</text>
</comment>
<name>A0ACA9MTP1_9GLOM</name>
<sequence length="89" mass="10648">YYHEYGYSDLEIDVIKAMEFYKKSIHKENHPDAMYRYTIYLIEINQKRENRNILYYGKLVNEVDKIVGGLFIECAAKKGHKEAKLLIEK</sequence>
<accession>A0ACA9MTP1</accession>
<feature type="non-terminal residue" evidence="1">
    <location>
        <position position="89"/>
    </location>
</feature>